<evidence type="ECO:0000256" key="3">
    <source>
        <dbReference type="ARBA" id="ARBA00022576"/>
    </source>
</evidence>
<dbReference type="GO" id="GO:0008483">
    <property type="term" value="F:transaminase activity"/>
    <property type="evidence" value="ECO:0007669"/>
    <property type="project" value="UniProtKB-KW"/>
</dbReference>
<dbReference type="InterPro" id="IPR004839">
    <property type="entry name" value="Aminotransferase_I/II_large"/>
</dbReference>
<proteinExistence type="inferred from homology"/>
<name>A0A2T0SU88_9PSEU</name>
<dbReference type="PROSITE" id="PS00105">
    <property type="entry name" value="AA_TRANSFER_CLASS_1"/>
    <property type="match status" value="1"/>
</dbReference>
<dbReference type="InterPro" id="IPR015424">
    <property type="entry name" value="PyrdxlP-dep_Trfase"/>
</dbReference>
<evidence type="ECO:0000259" key="7">
    <source>
        <dbReference type="Pfam" id="PF00155"/>
    </source>
</evidence>
<dbReference type="InterPro" id="IPR004838">
    <property type="entry name" value="NHTrfase_class1_PyrdxlP-BS"/>
</dbReference>
<dbReference type="SUPFAM" id="SSF53383">
    <property type="entry name" value="PLP-dependent transferases"/>
    <property type="match status" value="1"/>
</dbReference>
<feature type="domain" description="Aminotransferase class I/classII large" evidence="7">
    <location>
        <begin position="33"/>
        <end position="385"/>
    </location>
</feature>
<comment type="similarity">
    <text evidence="2 6">Belongs to the class-I pyridoxal-phosphate-dependent aminotransferase family.</text>
</comment>
<dbReference type="PANTHER" id="PTHR46383:SF1">
    <property type="entry name" value="ASPARTATE AMINOTRANSFERASE"/>
    <property type="match status" value="1"/>
</dbReference>
<keyword evidence="4 6" id="KW-0808">Transferase</keyword>
<evidence type="ECO:0000256" key="2">
    <source>
        <dbReference type="ARBA" id="ARBA00007441"/>
    </source>
</evidence>
<dbReference type="Pfam" id="PF00155">
    <property type="entry name" value="Aminotran_1_2"/>
    <property type="match status" value="1"/>
</dbReference>
<dbReference type="PANTHER" id="PTHR46383">
    <property type="entry name" value="ASPARTATE AMINOTRANSFERASE"/>
    <property type="match status" value="1"/>
</dbReference>
<reference evidence="8 9" key="1">
    <citation type="submission" date="2018-03" db="EMBL/GenBank/DDBJ databases">
        <title>Genomic Encyclopedia of Archaeal and Bacterial Type Strains, Phase II (KMG-II): from individual species to whole genera.</title>
        <authorList>
            <person name="Goeker M."/>
        </authorList>
    </citation>
    <scope>NUCLEOTIDE SEQUENCE [LARGE SCALE GENOMIC DNA]</scope>
    <source>
        <strain evidence="8 9">DSM 44720</strain>
    </source>
</reference>
<evidence type="ECO:0000256" key="5">
    <source>
        <dbReference type="ARBA" id="ARBA00022898"/>
    </source>
</evidence>
<dbReference type="InterPro" id="IPR015422">
    <property type="entry name" value="PyrdxlP-dep_Trfase_small"/>
</dbReference>
<dbReference type="GO" id="GO:0030170">
    <property type="term" value="F:pyridoxal phosphate binding"/>
    <property type="evidence" value="ECO:0007669"/>
    <property type="project" value="InterPro"/>
</dbReference>
<dbReference type="RefSeq" id="WP_106192396.1">
    <property type="nucleotide sequence ID" value="NZ_PVTF01000011.1"/>
</dbReference>
<dbReference type="EC" id="2.6.1.-" evidence="6"/>
<comment type="caution">
    <text evidence="8">The sequence shown here is derived from an EMBL/GenBank/DDBJ whole genome shotgun (WGS) entry which is preliminary data.</text>
</comment>
<dbReference type="Gene3D" id="3.90.1150.10">
    <property type="entry name" value="Aspartate Aminotransferase, domain 1"/>
    <property type="match status" value="1"/>
</dbReference>
<dbReference type="EMBL" id="PVTF01000011">
    <property type="protein sequence ID" value="PRY36923.1"/>
    <property type="molecule type" value="Genomic_DNA"/>
</dbReference>
<dbReference type="InterPro" id="IPR050596">
    <property type="entry name" value="AspAT/PAT-like"/>
</dbReference>
<dbReference type="AlphaFoldDB" id="A0A2T0SU88"/>
<organism evidence="8 9">
    <name type="scientific">Umezawaea tangerina</name>
    <dbReference type="NCBI Taxonomy" id="84725"/>
    <lineage>
        <taxon>Bacteria</taxon>
        <taxon>Bacillati</taxon>
        <taxon>Actinomycetota</taxon>
        <taxon>Actinomycetes</taxon>
        <taxon>Pseudonocardiales</taxon>
        <taxon>Pseudonocardiaceae</taxon>
        <taxon>Umezawaea</taxon>
    </lineage>
</organism>
<evidence type="ECO:0000313" key="8">
    <source>
        <dbReference type="EMBL" id="PRY36923.1"/>
    </source>
</evidence>
<keyword evidence="9" id="KW-1185">Reference proteome</keyword>
<evidence type="ECO:0000256" key="6">
    <source>
        <dbReference type="RuleBase" id="RU000481"/>
    </source>
</evidence>
<keyword evidence="5" id="KW-0663">Pyridoxal phosphate</keyword>
<evidence type="ECO:0000256" key="4">
    <source>
        <dbReference type="ARBA" id="ARBA00022679"/>
    </source>
</evidence>
<accession>A0A2T0SU88</accession>
<sequence>MSARPVPVARSIGRSPTVALLDEVERQRVRGVEVVNLGGGEPDFPTPEHIVRPTVRALEAGFTHYTPSRGLPELREAIAAKLLVDNGIAADPATDVIVTPSAKHAMFIALAGVIGPGDEVLVPSPAWVSYAPMIGLLGGRPVDVPLDPRDGYGLTADQLAAAVTPRTRAVLVNSPNNPTGRMLTPAEADAVIRVARRHDLTILVDEIYEYIRYRDRPHLSLAARPGGRGRTITVNGFSKSHAMTGWRLGYVVGPPAVMRDVLKVQEHTVGCASSFVQRGALAAFTPEARVAVDEMVASYDARRGYVVDALNRIPGVVCPDPEGAFYVLPDISGLGFGSAGECAAWLLERTGVVVAPGGAFGPTAEQHVRLSFATAPHLLATAIDRLGEALASREPTTSG</sequence>
<evidence type="ECO:0000313" key="9">
    <source>
        <dbReference type="Proteomes" id="UP000239494"/>
    </source>
</evidence>
<dbReference type="OrthoDB" id="9763453at2"/>
<protein>
    <recommendedName>
        <fullName evidence="6">Aminotransferase</fullName>
        <ecNumber evidence="6">2.6.1.-</ecNumber>
    </recommendedName>
</protein>
<dbReference type="InterPro" id="IPR015421">
    <property type="entry name" value="PyrdxlP-dep_Trfase_major"/>
</dbReference>
<dbReference type="GO" id="GO:0006520">
    <property type="term" value="P:amino acid metabolic process"/>
    <property type="evidence" value="ECO:0007669"/>
    <property type="project" value="InterPro"/>
</dbReference>
<evidence type="ECO:0000256" key="1">
    <source>
        <dbReference type="ARBA" id="ARBA00001933"/>
    </source>
</evidence>
<comment type="cofactor">
    <cofactor evidence="1 6">
        <name>pyridoxal 5'-phosphate</name>
        <dbReference type="ChEBI" id="CHEBI:597326"/>
    </cofactor>
</comment>
<dbReference type="FunFam" id="3.40.640.10:FF:000033">
    <property type="entry name" value="Aspartate aminotransferase"/>
    <property type="match status" value="1"/>
</dbReference>
<dbReference type="CDD" id="cd00609">
    <property type="entry name" value="AAT_like"/>
    <property type="match status" value="1"/>
</dbReference>
<dbReference type="Proteomes" id="UP000239494">
    <property type="component" value="Unassembled WGS sequence"/>
</dbReference>
<keyword evidence="3 6" id="KW-0032">Aminotransferase</keyword>
<gene>
    <name evidence="8" type="ORF">CLV43_111295</name>
</gene>
<dbReference type="Gene3D" id="3.40.640.10">
    <property type="entry name" value="Type I PLP-dependent aspartate aminotransferase-like (Major domain)"/>
    <property type="match status" value="1"/>
</dbReference>